<feature type="transmembrane region" description="Helical" evidence="1">
    <location>
        <begin position="150"/>
        <end position="183"/>
    </location>
</feature>
<dbReference type="Pfam" id="PF19040">
    <property type="entry name" value="SGNH"/>
    <property type="match status" value="1"/>
</dbReference>
<keyword evidence="1" id="KW-0812">Transmembrane</keyword>
<keyword evidence="5" id="KW-1185">Reference proteome</keyword>
<reference evidence="5" key="1">
    <citation type="submission" date="2018-09" db="EMBL/GenBank/DDBJ databases">
        <authorList>
            <person name="Zhu H."/>
        </authorList>
    </citation>
    <scope>NUCLEOTIDE SEQUENCE [LARGE SCALE GENOMIC DNA]</scope>
    <source>
        <strain evidence="5">K1R23-30</strain>
    </source>
</reference>
<gene>
    <name evidence="4" type="ORF">D3871_07460</name>
</gene>
<feature type="transmembrane region" description="Helical" evidence="1">
    <location>
        <begin position="311"/>
        <end position="331"/>
    </location>
</feature>
<dbReference type="GO" id="GO:0009103">
    <property type="term" value="P:lipopolysaccharide biosynthetic process"/>
    <property type="evidence" value="ECO:0007669"/>
    <property type="project" value="TreeGrafter"/>
</dbReference>
<dbReference type="PANTHER" id="PTHR23028">
    <property type="entry name" value="ACETYLTRANSFERASE"/>
    <property type="match status" value="1"/>
</dbReference>
<dbReference type="InterPro" id="IPR043968">
    <property type="entry name" value="SGNH"/>
</dbReference>
<accession>A0A3A3FR94</accession>
<name>A0A3A3FR94_9BURK</name>
<evidence type="ECO:0000256" key="1">
    <source>
        <dbReference type="SAM" id="Phobius"/>
    </source>
</evidence>
<dbReference type="RefSeq" id="WP_119768318.1">
    <property type="nucleotide sequence ID" value="NZ_QYUO01000001.1"/>
</dbReference>
<evidence type="ECO:0000313" key="4">
    <source>
        <dbReference type="EMBL" id="RJF98363.1"/>
    </source>
</evidence>
<keyword evidence="1" id="KW-0472">Membrane</keyword>
<dbReference type="EMBL" id="QYUO01000001">
    <property type="protein sequence ID" value="RJF98363.1"/>
    <property type="molecule type" value="Genomic_DNA"/>
</dbReference>
<feature type="transmembrane region" description="Helical" evidence="1">
    <location>
        <begin position="281"/>
        <end position="299"/>
    </location>
</feature>
<keyword evidence="4" id="KW-0808">Transferase</keyword>
<evidence type="ECO:0000259" key="3">
    <source>
        <dbReference type="Pfam" id="PF19040"/>
    </source>
</evidence>
<dbReference type="InterPro" id="IPR002656">
    <property type="entry name" value="Acyl_transf_3_dom"/>
</dbReference>
<dbReference type="GO" id="GO:0016747">
    <property type="term" value="F:acyltransferase activity, transferring groups other than amino-acyl groups"/>
    <property type="evidence" value="ECO:0007669"/>
    <property type="project" value="InterPro"/>
</dbReference>
<dbReference type="PANTHER" id="PTHR23028:SF53">
    <property type="entry name" value="ACYL_TRANSF_3 DOMAIN-CONTAINING PROTEIN"/>
    <property type="match status" value="1"/>
</dbReference>
<dbReference type="AlphaFoldDB" id="A0A3A3FR94"/>
<keyword evidence="4" id="KW-0012">Acyltransferase</keyword>
<dbReference type="InterPro" id="IPR050879">
    <property type="entry name" value="Acyltransferase_3"/>
</dbReference>
<dbReference type="Proteomes" id="UP000265955">
    <property type="component" value="Unassembled WGS sequence"/>
</dbReference>
<feature type="domain" description="Acyltransferase 3" evidence="2">
    <location>
        <begin position="12"/>
        <end position="331"/>
    </location>
</feature>
<feature type="domain" description="SGNH" evidence="3">
    <location>
        <begin position="414"/>
        <end position="634"/>
    </location>
</feature>
<feature type="transmembrane region" description="Helical" evidence="1">
    <location>
        <begin position="249"/>
        <end position="269"/>
    </location>
</feature>
<feature type="transmembrane region" description="Helical" evidence="1">
    <location>
        <begin position="110"/>
        <end position="129"/>
    </location>
</feature>
<dbReference type="GO" id="GO:0016020">
    <property type="term" value="C:membrane"/>
    <property type="evidence" value="ECO:0007669"/>
    <property type="project" value="TreeGrafter"/>
</dbReference>
<feature type="transmembrane region" description="Helical" evidence="1">
    <location>
        <begin position="351"/>
        <end position="370"/>
    </location>
</feature>
<comment type="caution">
    <text evidence="4">The sequence shown here is derived from an EMBL/GenBank/DDBJ whole genome shotgun (WGS) entry which is preliminary data.</text>
</comment>
<feature type="transmembrane region" description="Helical" evidence="1">
    <location>
        <begin position="78"/>
        <end position="98"/>
    </location>
</feature>
<keyword evidence="1" id="KW-1133">Transmembrane helix</keyword>
<feature type="transmembrane region" description="Helical" evidence="1">
    <location>
        <begin position="223"/>
        <end position="243"/>
    </location>
</feature>
<evidence type="ECO:0000313" key="5">
    <source>
        <dbReference type="Proteomes" id="UP000265955"/>
    </source>
</evidence>
<evidence type="ECO:0000259" key="2">
    <source>
        <dbReference type="Pfam" id="PF01757"/>
    </source>
</evidence>
<proteinExistence type="predicted"/>
<feature type="transmembrane region" description="Helical" evidence="1">
    <location>
        <begin position="37"/>
        <end position="57"/>
    </location>
</feature>
<feature type="transmembrane region" description="Helical" evidence="1">
    <location>
        <begin position="195"/>
        <end position="214"/>
    </location>
</feature>
<organism evidence="4 5">
    <name type="scientific">Noviherbaspirillum saxi</name>
    <dbReference type="NCBI Taxonomy" id="2320863"/>
    <lineage>
        <taxon>Bacteria</taxon>
        <taxon>Pseudomonadati</taxon>
        <taxon>Pseudomonadota</taxon>
        <taxon>Betaproteobacteria</taxon>
        <taxon>Burkholderiales</taxon>
        <taxon>Oxalobacteraceae</taxon>
        <taxon>Noviherbaspirillum</taxon>
    </lineage>
</organism>
<dbReference type="OrthoDB" id="9814807at2"/>
<dbReference type="Pfam" id="PF01757">
    <property type="entry name" value="Acyl_transf_3"/>
    <property type="match status" value="1"/>
</dbReference>
<protein>
    <submittedName>
        <fullName evidence="4">Acyltransferase</fullName>
    </submittedName>
</protein>
<sequence>MNPALHPAYRPDIDGLRAVAVLAVITFHASSALLPGGFVGVDIFFVISGFLITGLIAKGLDTGSFSFTEFYTRRIKRIFPSFILVAATTLVVSSYLLIPNDYIFYTTSLAASWVFVSNVFFSMLSWGYFGQRTEEFPLLHTWSLSVEEQFYFFFPVLLIVLYRYARQYIIAVLLVLGSVFALFSELKTDQIKSYFLLTSRAHELIIGALAYFVAQKYPTRSPALANVFAVAGTTLILGSLFVLGKGSSFPGINSLYPCIGTALIIYACTGDNALKPALSSRPFVAIGLISYSLYLWHWPIFSFLRYRRIEITPAVGVAAIALSFLLSWLTWKFVESPIRRNKRIQFKRAFVRMYLLPAAAFMAVGLYSYVTEGAPLRFSQAMRELISSYSFERDLTRSCSVRAEDYRKITMDYLLTNCALGDTSQAKAEVLLMGDSHAHHFKPFVDQLSKAAGLKAVYHVQGACFPTALQATDKHPEQGPSTCQQRNADLLELAGKVQYVVMAGFWASEPWRDLEKEMMFVTGKVAEAGAIPVIFKDNPYFEPDLSQCILHRTRGWIPADRNCNIPFSFVRQSQESIDGIIDRVQEKYPKTVVIDPKKILCTSTECITYLGKVALYKDANHINAKASKLLGDQYLIRVGNPLAGPGLCCQQMKSMPIWHRD</sequence>